<reference evidence="2" key="1">
    <citation type="submission" date="2018-11" db="EMBL/GenBank/DDBJ databases">
        <authorList>
            <person name="Alioto T."/>
            <person name="Alioto T."/>
        </authorList>
    </citation>
    <scope>NUCLEOTIDE SEQUENCE</scope>
</reference>
<keyword evidence="1" id="KW-0732">Signal</keyword>
<sequence>MKITIVLGLVFLVLASDLVMGRPAERQKRWDFFSRARNVFSDLGDKISDAADDVGDFAEGVADRAREGIVHAVGHLEDFGDKAGDRIGEAAQNARDAINNL</sequence>
<organism evidence="2 3">
    <name type="scientific">Mytilus galloprovincialis</name>
    <name type="common">Mediterranean mussel</name>
    <dbReference type="NCBI Taxonomy" id="29158"/>
    <lineage>
        <taxon>Eukaryota</taxon>
        <taxon>Metazoa</taxon>
        <taxon>Spiralia</taxon>
        <taxon>Lophotrochozoa</taxon>
        <taxon>Mollusca</taxon>
        <taxon>Bivalvia</taxon>
        <taxon>Autobranchia</taxon>
        <taxon>Pteriomorphia</taxon>
        <taxon>Mytilida</taxon>
        <taxon>Mytiloidea</taxon>
        <taxon>Mytilidae</taxon>
        <taxon>Mytilinae</taxon>
        <taxon>Mytilus</taxon>
    </lineage>
</organism>
<protein>
    <submittedName>
        <fullName evidence="2">Uncharacterized protein</fullName>
    </submittedName>
</protein>
<evidence type="ECO:0000256" key="1">
    <source>
        <dbReference type="SAM" id="SignalP"/>
    </source>
</evidence>
<name>A0A8B6F1E0_MYTGA</name>
<proteinExistence type="predicted"/>
<dbReference type="OrthoDB" id="10351076at2759"/>
<dbReference type="Proteomes" id="UP000596742">
    <property type="component" value="Unassembled WGS sequence"/>
</dbReference>
<dbReference type="EMBL" id="UYJE01006113">
    <property type="protein sequence ID" value="VDI43144.1"/>
    <property type="molecule type" value="Genomic_DNA"/>
</dbReference>
<feature type="signal peptide" evidence="1">
    <location>
        <begin position="1"/>
        <end position="15"/>
    </location>
</feature>
<comment type="caution">
    <text evidence="2">The sequence shown here is derived from an EMBL/GenBank/DDBJ whole genome shotgun (WGS) entry which is preliminary data.</text>
</comment>
<evidence type="ECO:0000313" key="2">
    <source>
        <dbReference type="EMBL" id="VDI43144.1"/>
    </source>
</evidence>
<accession>A0A8B6F1E0</accession>
<evidence type="ECO:0000313" key="3">
    <source>
        <dbReference type="Proteomes" id="UP000596742"/>
    </source>
</evidence>
<gene>
    <name evidence="2" type="ORF">MGAL_10B053530</name>
</gene>
<keyword evidence="3" id="KW-1185">Reference proteome</keyword>
<dbReference type="AlphaFoldDB" id="A0A8B6F1E0"/>
<feature type="chain" id="PRO_5032864124" evidence="1">
    <location>
        <begin position="16"/>
        <end position="101"/>
    </location>
</feature>